<feature type="region of interest" description="Disordered" evidence="1">
    <location>
        <begin position="43"/>
        <end position="73"/>
    </location>
</feature>
<evidence type="ECO:0000313" key="3">
    <source>
        <dbReference type="Proteomes" id="UP001164929"/>
    </source>
</evidence>
<proteinExistence type="predicted"/>
<keyword evidence="3" id="KW-1185">Reference proteome</keyword>
<protein>
    <submittedName>
        <fullName evidence="2">Uncharacterized protein</fullName>
    </submittedName>
</protein>
<accession>A0AAD6Q0A1</accession>
<dbReference type="Proteomes" id="UP001164929">
    <property type="component" value="Chromosome 13"/>
</dbReference>
<comment type="caution">
    <text evidence="2">The sequence shown here is derived from an EMBL/GenBank/DDBJ whole genome shotgun (WGS) entry which is preliminary data.</text>
</comment>
<sequence>MRKCRIYKTVYQTRSSIPPAPSQAPTRHTLPFKVSIVLQTSSHTINPLPSSHTPQPTFQSTFYSSPRPRQQSI</sequence>
<dbReference type="AlphaFoldDB" id="A0AAD6Q0A1"/>
<gene>
    <name evidence="2" type="ORF">NC653_030459</name>
</gene>
<organism evidence="2 3">
    <name type="scientific">Populus alba x Populus x berolinensis</name>
    <dbReference type="NCBI Taxonomy" id="444605"/>
    <lineage>
        <taxon>Eukaryota</taxon>
        <taxon>Viridiplantae</taxon>
        <taxon>Streptophyta</taxon>
        <taxon>Embryophyta</taxon>
        <taxon>Tracheophyta</taxon>
        <taxon>Spermatophyta</taxon>
        <taxon>Magnoliopsida</taxon>
        <taxon>eudicotyledons</taxon>
        <taxon>Gunneridae</taxon>
        <taxon>Pentapetalae</taxon>
        <taxon>rosids</taxon>
        <taxon>fabids</taxon>
        <taxon>Malpighiales</taxon>
        <taxon>Salicaceae</taxon>
        <taxon>Saliceae</taxon>
        <taxon>Populus</taxon>
    </lineage>
</organism>
<name>A0AAD6Q0A1_9ROSI</name>
<reference evidence="2" key="1">
    <citation type="journal article" date="2023" name="Mol. Ecol. Resour.">
        <title>Chromosome-level genome assembly of a triploid poplar Populus alba 'Berolinensis'.</title>
        <authorList>
            <person name="Chen S."/>
            <person name="Yu Y."/>
            <person name="Wang X."/>
            <person name="Wang S."/>
            <person name="Zhang T."/>
            <person name="Zhou Y."/>
            <person name="He R."/>
            <person name="Meng N."/>
            <person name="Wang Y."/>
            <person name="Liu W."/>
            <person name="Liu Z."/>
            <person name="Liu J."/>
            <person name="Guo Q."/>
            <person name="Huang H."/>
            <person name="Sederoff R.R."/>
            <person name="Wang G."/>
            <person name="Qu G."/>
            <person name="Chen S."/>
        </authorList>
    </citation>
    <scope>NUCLEOTIDE SEQUENCE</scope>
    <source>
        <strain evidence="2">SC-2020</strain>
    </source>
</reference>
<evidence type="ECO:0000313" key="2">
    <source>
        <dbReference type="EMBL" id="KAJ6974362.1"/>
    </source>
</evidence>
<dbReference type="EMBL" id="JAQIZT010000013">
    <property type="protein sequence ID" value="KAJ6974362.1"/>
    <property type="molecule type" value="Genomic_DNA"/>
</dbReference>
<evidence type="ECO:0000256" key="1">
    <source>
        <dbReference type="SAM" id="MobiDB-lite"/>
    </source>
</evidence>